<gene>
    <name evidence="3" type="ORF">YP76_10180</name>
</gene>
<evidence type="ECO:0000256" key="2">
    <source>
        <dbReference type="SAM" id="SignalP"/>
    </source>
</evidence>
<organism evidence="3 4">
    <name type="scientific">Sphingobium chungbukense</name>
    <dbReference type="NCBI Taxonomy" id="56193"/>
    <lineage>
        <taxon>Bacteria</taxon>
        <taxon>Pseudomonadati</taxon>
        <taxon>Pseudomonadota</taxon>
        <taxon>Alphaproteobacteria</taxon>
        <taxon>Sphingomonadales</taxon>
        <taxon>Sphingomonadaceae</taxon>
        <taxon>Sphingobium</taxon>
    </lineage>
</organism>
<proteinExistence type="predicted"/>
<dbReference type="RefSeq" id="WP_046763491.1">
    <property type="nucleotide sequence ID" value="NZ_LBIC01000004.1"/>
</dbReference>
<evidence type="ECO:0000313" key="4">
    <source>
        <dbReference type="Proteomes" id="UP000033874"/>
    </source>
</evidence>
<dbReference type="Proteomes" id="UP000033874">
    <property type="component" value="Unassembled WGS sequence"/>
</dbReference>
<evidence type="ECO:0000313" key="3">
    <source>
        <dbReference type="EMBL" id="KKW92287.1"/>
    </source>
</evidence>
<feature type="signal peptide" evidence="2">
    <location>
        <begin position="1"/>
        <end position="24"/>
    </location>
</feature>
<protein>
    <submittedName>
        <fullName evidence="3">ABC transporter permease</fullName>
    </submittedName>
</protein>
<dbReference type="STRING" id="56193.YP76_10180"/>
<accession>A0A0M3AQ25</accession>
<comment type="caution">
    <text evidence="3">The sequence shown here is derived from an EMBL/GenBank/DDBJ whole genome shotgun (WGS) entry which is preliminary data.</text>
</comment>
<name>A0A0M3AQ25_9SPHN</name>
<evidence type="ECO:0000256" key="1">
    <source>
        <dbReference type="SAM" id="MobiDB-lite"/>
    </source>
</evidence>
<dbReference type="PATRIC" id="fig|56193.3.peg.2112"/>
<sequence>MTGFRKLLLLAATAAITVPQMAGAARPWLLPSETMFAGSGNEWLTVDAAISSDLYYFDHPGQDWQPVVTAPDGSTAAIENRAVGKLRQTFDLGIKAKGTYKIAVVNEMLMGNYMLNGERKMLPRGTTAATLATAVPQGATDVQTATATTRIETFVTAGEPDRMVFATTGKGLEMIPVTHPNDLAVGEPATFQFLLNGKPAAGLDVVAVPGGIRYRADLKQMDAKTDATGRVSFTWPEAGMYWVSISSGGRRGPGGEGGPAGPGNGASGAGGPQGQNNPEAPRPIGPPQDRATYAMTVEVQG</sequence>
<feature type="compositionally biased region" description="Gly residues" evidence="1">
    <location>
        <begin position="249"/>
        <end position="273"/>
    </location>
</feature>
<keyword evidence="2" id="KW-0732">Signal</keyword>
<dbReference type="AlphaFoldDB" id="A0A0M3AQ25"/>
<reference evidence="3 4" key="1">
    <citation type="submission" date="2015-04" db="EMBL/GenBank/DDBJ databases">
        <title>Genome sequence of aromatic hydrocarbons-degrading Sphingobium chungbukense DJ77.</title>
        <authorList>
            <person name="Kim Y.-C."/>
            <person name="Chae J.-C."/>
        </authorList>
    </citation>
    <scope>NUCLEOTIDE SEQUENCE [LARGE SCALE GENOMIC DNA]</scope>
    <source>
        <strain evidence="3 4">DJ77</strain>
    </source>
</reference>
<dbReference type="InterPro" id="IPR019613">
    <property type="entry name" value="DUF4198"/>
</dbReference>
<feature type="chain" id="PRO_5005650448" evidence="2">
    <location>
        <begin position="25"/>
        <end position="301"/>
    </location>
</feature>
<keyword evidence="4" id="KW-1185">Reference proteome</keyword>
<dbReference type="Pfam" id="PF10670">
    <property type="entry name" value="DUF4198"/>
    <property type="match status" value="1"/>
</dbReference>
<feature type="region of interest" description="Disordered" evidence="1">
    <location>
        <begin position="246"/>
        <end position="289"/>
    </location>
</feature>
<dbReference type="EMBL" id="LBIC01000004">
    <property type="protein sequence ID" value="KKW92287.1"/>
    <property type="molecule type" value="Genomic_DNA"/>
</dbReference>